<sequence length="146" mass="16338">MAVIEPRAESSHDEKRYMFHHPIDVILINIIIAINQTQSKTCWNHKGMRDRLHLFVEGQVVRRHDEEESYCEVGFLELIPKQEANNCQSTSLQLACTRAVYRTGYARTSDDTSCAAGTNTLGGAGTARCVSQGTIIQIEAQSRTRA</sequence>
<accession>A0A4C1Z2T8</accession>
<proteinExistence type="predicted"/>
<evidence type="ECO:0000313" key="1">
    <source>
        <dbReference type="EMBL" id="GBP83071.1"/>
    </source>
</evidence>
<evidence type="ECO:0000313" key="2">
    <source>
        <dbReference type="Proteomes" id="UP000299102"/>
    </source>
</evidence>
<reference evidence="1 2" key="1">
    <citation type="journal article" date="2019" name="Commun. Biol.">
        <title>The bagworm genome reveals a unique fibroin gene that provides high tensile strength.</title>
        <authorList>
            <person name="Kono N."/>
            <person name="Nakamura H."/>
            <person name="Ohtoshi R."/>
            <person name="Tomita M."/>
            <person name="Numata K."/>
            <person name="Arakawa K."/>
        </authorList>
    </citation>
    <scope>NUCLEOTIDE SEQUENCE [LARGE SCALE GENOMIC DNA]</scope>
</reference>
<keyword evidence="2" id="KW-1185">Reference proteome</keyword>
<protein>
    <submittedName>
        <fullName evidence="1">Uncharacterized protein</fullName>
    </submittedName>
</protein>
<dbReference type="EMBL" id="BGZK01001603">
    <property type="protein sequence ID" value="GBP83071.1"/>
    <property type="molecule type" value="Genomic_DNA"/>
</dbReference>
<gene>
    <name evidence="1" type="ORF">EVAR_70124_1</name>
</gene>
<dbReference type="Proteomes" id="UP000299102">
    <property type="component" value="Unassembled WGS sequence"/>
</dbReference>
<name>A0A4C1Z2T8_EUMVA</name>
<dbReference type="AlphaFoldDB" id="A0A4C1Z2T8"/>
<comment type="caution">
    <text evidence="1">The sequence shown here is derived from an EMBL/GenBank/DDBJ whole genome shotgun (WGS) entry which is preliminary data.</text>
</comment>
<organism evidence="1 2">
    <name type="scientific">Eumeta variegata</name>
    <name type="common">Bagworm moth</name>
    <name type="synonym">Eumeta japonica</name>
    <dbReference type="NCBI Taxonomy" id="151549"/>
    <lineage>
        <taxon>Eukaryota</taxon>
        <taxon>Metazoa</taxon>
        <taxon>Ecdysozoa</taxon>
        <taxon>Arthropoda</taxon>
        <taxon>Hexapoda</taxon>
        <taxon>Insecta</taxon>
        <taxon>Pterygota</taxon>
        <taxon>Neoptera</taxon>
        <taxon>Endopterygota</taxon>
        <taxon>Lepidoptera</taxon>
        <taxon>Glossata</taxon>
        <taxon>Ditrysia</taxon>
        <taxon>Tineoidea</taxon>
        <taxon>Psychidae</taxon>
        <taxon>Oiketicinae</taxon>
        <taxon>Eumeta</taxon>
    </lineage>
</organism>